<keyword evidence="1" id="KW-0238">DNA-binding</keyword>
<protein>
    <recommendedName>
        <fullName evidence="4">Ndc10 domain-containing protein</fullName>
    </recommendedName>
</protein>
<dbReference type="OrthoDB" id="2678913at2759"/>
<proteinExistence type="predicted"/>
<dbReference type="PANTHER" id="PTHR34605:SF3">
    <property type="entry name" value="P CELL-TYPE AGGLUTINATION PROTEIN MAP4-LIKE-RELATED"/>
    <property type="match status" value="1"/>
</dbReference>
<evidence type="ECO:0000313" key="2">
    <source>
        <dbReference type="EMBL" id="THH08628.1"/>
    </source>
</evidence>
<sequence length="350" mass="38683">MGHGWKMSTLETYRSSLLIFHVVCDCKRIGEDQHAPAHPDLLLAFLATLSGAYMSTQLWGPFYSHRLSQCIPTTHPSGSYSASTLSNYLSGVRAWHLLHGLAWSVNANSTAILLCSAAALAPPGSKRRPRSPYTVEFLVKVHQHLNLALPLDAAVWACATSLFYGVTKTGELTTSNLSAFLLSTHITHANVSSKTDRNDAVITVFFIPTTKAAPQGEDIFWAKQNGESDPEFALRNHFEVNDPAPVEHLFAYSHKGTRCPLSCSIFIKRIHDAAKASGQDALQCHGFQIGGTLKYLLCNIPFDVVKSKGHWASDAFTLYLRRHAEIMAPWMQANLELHGAFIRYAMPHVR</sequence>
<dbReference type="Proteomes" id="UP000310158">
    <property type="component" value="Unassembled WGS sequence"/>
</dbReference>
<comment type="caution">
    <text evidence="2">The sequence shown here is derived from an EMBL/GenBank/DDBJ whole genome shotgun (WGS) entry which is preliminary data.</text>
</comment>
<gene>
    <name evidence="2" type="ORF">EW146_g8935</name>
</gene>
<dbReference type="Gene3D" id="1.10.150.130">
    <property type="match status" value="1"/>
</dbReference>
<dbReference type="InterPro" id="IPR052925">
    <property type="entry name" value="Phage_Integrase-like_Recomb"/>
</dbReference>
<evidence type="ECO:0000256" key="1">
    <source>
        <dbReference type="ARBA" id="ARBA00023125"/>
    </source>
</evidence>
<dbReference type="InterPro" id="IPR010998">
    <property type="entry name" value="Integrase_recombinase_N"/>
</dbReference>
<dbReference type="AlphaFoldDB" id="A0A4S4LC94"/>
<reference evidence="2 3" key="1">
    <citation type="submission" date="2019-02" db="EMBL/GenBank/DDBJ databases">
        <title>Genome sequencing of the rare red list fungi Bondarzewia mesenterica.</title>
        <authorList>
            <person name="Buettner E."/>
            <person name="Kellner H."/>
        </authorList>
    </citation>
    <scope>NUCLEOTIDE SEQUENCE [LARGE SCALE GENOMIC DNA]</scope>
    <source>
        <strain evidence="2 3">DSM 108281</strain>
    </source>
</reference>
<dbReference type="SUPFAM" id="SSF56349">
    <property type="entry name" value="DNA breaking-rejoining enzymes"/>
    <property type="match status" value="1"/>
</dbReference>
<keyword evidence="3" id="KW-1185">Reference proteome</keyword>
<dbReference type="GO" id="GO:0003677">
    <property type="term" value="F:DNA binding"/>
    <property type="evidence" value="ECO:0007669"/>
    <property type="project" value="UniProtKB-KW"/>
</dbReference>
<accession>A0A4S4LC94</accession>
<dbReference type="PANTHER" id="PTHR34605">
    <property type="entry name" value="PHAGE_INTEGRASE DOMAIN-CONTAINING PROTEIN"/>
    <property type="match status" value="1"/>
</dbReference>
<dbReference type="EMBL" id="SGPL01000684">
    <property type="protein sequence ID" value="THH08628.1"/>
    <property type="molecule type" value="Genomic_DNA"/>
</dbReference>
<organism evidence="2 3">
    <name type="scientific">Bondarzewia mesenterica</name>
    <dbReference type="NCBI Taxonomy" id="1095465"/>
    <lineage>
        <taxon>Eukaryota</taxon>
        <taxon>Fungi</taxon>
        <taxon>Dikarya</taxon>
        <taxon>Basidiomycota</taxon>
        <taxon>Agaricomycotina</taxon>
        <taxon>Agaricomycetes</taxon>
        <taxon>Russulales</taxon>
        <taxon>Bondarzewiaceae</taxon>
        <taxon>Bondarzewia</taxon>
    </lineage>
</organism>
<name>A0A4S4LC94_9AGAM</name>
<evidence type="ECO:0008006" key="4">
    <source>
        <dbReference type="Google" id="ProtNLM"/>
    </source>
</evidence>
<dbReference type="InterPro" id="IPR011010">
    <property type="entry name" value="DNA_brk_join_enz"/>
</dbReference>
<evidence type="ECO:0000313" key="3">
    <source>
        <dbReference type="Proteomes" id="UP000310158"/>
    </source>
</evidence>